<reference evidence="3" key="1">
    <citation type="submission" date="2023-03" db="EMBL/GenBank/DDBJ databases">
        <title>Massive genome expansion in bonnet fungi (Mycena s.s.) driven by repeated elements and novel gene families across ecological guilds.</title>
        <authorList>
            <consortium name="Lawrence Berkeley National Laboratory"/>
            <person name="Harder C.B."/>
            <person name="Miyauchi S."/>
            <person name="Viragh M."/>
            <person name="Kuo A."/>
            <person name="Thoen E."/>
            <person name="Andreopoulos B."/>
            <person name="Lu D."/>
            <person name="Skrede I."/>
            <person name="Drula E."/>
            <person name="Henrissat B."/>
            <person name="Morin E."/>
            <person name="Kohler A."/>
            <person name="Barry K."/>
            <person name="LaButti K."/>
            <person name="Morin E."/>
            <person name="Salamov A."/>
            <person name="Lipzen A."/>
            <person name="Mereny Z."/>
            <person name="Hegedus B."/>
            <person name="Baldrian P."/>
            <person name="Stursova M."/>
            <person name="Weitz H."/>
            <person name="Taylor A."/>
            <person name="Grigoriev I.V."/>
            <person name="Nagy L.G."/>
            <person name="Martin F."/>
            <person name="Kauserud H."/>
        </authorList>
    </citation>
    <scope>NUCLEOTIDE SEQUENCE</scope>
    <source>
        <strain evidence="3">CBHHK067</strain>
    </source>
</reference>
<comment type="caution">
    <text evidence="3">The sequence shown here is derived from an EMBL/GenBank/DDBJ whole genome shotgun (WGS) entry which is preliminary data.</text>
</comment>
<dbReference type="Pfam" id="PF00656">
    <property type="entry name" value="Peptidase_C14"/>
    <property type="match status" value="1"/>
</dbReference>
<accession>A0AAD7GLF9</accession>
<dbReference type="Gene3D" id="3.40.50.1460">
    <property type="match status" value="1"/>
</dbReference>
<evidence type="ECO:0000256" key="1">
    <source>
        <dbReference type="ARBA" id="ARBA00009005"/>
    </source>
</evidence>
<name>A0AAD7GLF9_MYCRO</name>
<evidence type="ECO:0000259" key="2">
    <source>
        <dbReference type="Pfam" id="PF00656"/>
    </source>
</evidence>
<evidence type="ECO:0000313" key="3">
    <source>
        <dbReference type="EMBL" id="KAJ7694624.1"/>
    </source>
</evidence>
<dbReference type="GO" id="GO:0006508">
    <property type="term" value="P:proteolysis"/>
    <property type="evidence" value="ECO:0007669"/>
    <property type="project" value="InterPro"/>
</dbReference>
<dbReference type="InterPro" id="IPR011600">
    <property type="entry name" value="Pept_C14_caspase"/>
</dbReference>
<sequence>MNPNSYPDGIFALIIGIDKYKAKDFTTLKGAVNDAEAFRRFLIDDLGVDRSHIEILKNEQAKRATILSKFSSHLLNNERIPAHGKAAKIFFFAGHGSRIESPGNRLPSDGKVEVICPFDERTFIGRDYVHAIPDFVLAQNLHQLAQKKGNNIIVILDSCHSGGMARDAVNVAVRSPDKPSPALPLQVIQHDAQNYDLWTPSTSTHILLAACDQGGRAYETSFPPFYGYFTRALIPALRAIPRTETTYVNLIETLPKFSAASQIPHCGGTHKNRVVFTMNHPLPGIRTLPVRVVHIFMVRIERDVNVRPGKEYQVRRAGQEFICSLVARMVTEDQAVLATQDGKPFNIPNGSYVVLDKDRRITARLVPGLSYHAFLIQAGSFEGIRKGMYISIRAPHRTLPAGHLSAHIVGIGQTLLISLSGRPSDIPDGSRAVVHNWKDKVSVYVPSDFIPQLFPLASDELWKYGRAKSYHVADIALGRQESTILIERRRTKNSSIVTRFTLTPNIRLASAIDGVAHFHHFLEHRPTSTELSDFRLEMHRLEGKFPHRVPINGQNCIRSSGRNFHRAEIKSGKTDKYGFTILNATKQDLFPYLFYFDYNKYTINVSIVLFEPPEYGIDCSLALVRSPDRI</sequence>
<gene>
    <name evidence="3" type="ORF">B0H17DRAFT_461708</name>
</gene>
<dbReference type="Proteomes" id="UP001221757">
    <property type="component" value="Unassembled WGS sequence"/>
</dbReference>
<dbReference type="PANTHER" id="PTHR48104:SF30">
    <property type="entry name" value="METACASPASE-1"/>
    <property type="match status" value="1"/>
</dbReference>
<dbReference type="InterPro" id="IPR050452">
    <property type="entry name" value="Metacaspase"/>
</dbReference>
<dbReference type="AlphaFoldDB" id="A0AAD7GLF9"/>
<feature type="domain" description="Peptidase C14 caspase" evidence="2">
    <location>
        <begin position="11"/>
        <end position="240"/>
    </location>
</feature>
<dbReference type="GO" id="GO:0004197">
    <property type="term" value="F:cysteine-type endopeptidase activity"/>
    <property type="evidence" value="ECO:0007669"/>
    <property type="project" value="InterPro"/>
</dbReference>
<dbReference type="GO" id="GO:0005737">
    <property type="term" value="C:cytoplasm"/>
    <property type="evidence" value="ECO:0007669"/>
    <property type="project" value="TreeGrafter"/>
</dbReference>
<organism evidence="3 4">
    <name type="scientific">Mycena rosella</name>
    <name type="common">Pink bonnet</name>
    <name type="synonym">Agaricus rosellus</name>
    <dbReference type="NCBI Taxonomy" id="1033263"/>
    <lineage>
        <taxon>Eukaryota</taxon>
        <taxon>Fungi</taxon>
        <taxon>Dikarya</taxon>
        <taxon>Basidiomycota</taxon>
        <taxon>Agaricomycotina</taxon>
        <taxon>Agaricomycetes</taxon>
        <taxon>Agaricomycetidae</taxon>
        <taxon>Agaricales</taxon>
        <taxon>Marasmiineae</taxon>
        <taxon>Mycenaceae</taxon>
        <taxon>Mycena</taxon>
    </lineage>
</organism>
<dbReference type="EMBL" id="JARKIE010000041">
    <property type="protein sequence ID" value="KAJ7694624.1"/>
    <property type="molecule type" value="Genomic_DNA"/>
</dbReference>
<protein>
    <submittedName>
        <fullName evidence="3">Caspase domain-containing protein</fullName>
    </submittedName>
</protein>
<proteinExistence type="inferred from homology"/>
<keyword evidence="4" id="KW-1185">Reference proteome</keyword>
<comment type="similarity">
    <text evidence="1">Belongs to the peptidase C14B family.</text>
</comment>
<evidence type="ECO:0000313" key="4">
    <source>
        <dbReference type="Proteomes" id="UP001221757"/>
    </source>
</evidence>
<dbReference type="PANTHER" id="PTHR48104">
    <property type="entry name" value="METACASPASE-4"/>
    <property type="match status" value="1"/>
</dbReference>